<reference evidence="2 3" key="1">
    <citation type="submission" date="2024-02" db="EMBL/GenBank/DDBJ databases">
        <authorList>
            <person name="Chen Y."/>
            <person name="Shah S."/>
            <person name="Dougan E. K."/>
            <person name="Thang M."/>
            <person name="Chan C."/>
        </authorList>
    </citation>
    <scope>NUCLEOTIDE SEQUENCE [LARGE SCALE GENOMIC DNA]</scope>
</reference>
<dbReference type="SUPFAM" id="SSF50129">
    <property type="entry name" value="GroES-like"/>
    <property type="match status" value="1"/>
</dbReference>
<evidence type="ECO:0000313" key="3">
    <source>
        <dbReference type="Proteomes" id="UP001642464"/>
    </source>
</evidence>
<dbReference type="InterPro" id="IPR050700">
    <property type="entry name" value="YIM1/Zinc_Alcohol_DH_Fams"/>
</dbReference>
<dbReference type="Pfam" id="PF13602">
    <property type="entry name" value="ADH_zinc_N_2"/>
    <property type="match status" value="1"/>
</dbReference>
<proteinExistence type="predicted"/>
<dbReference type="Gene3D" id="3.90.180.10">
    <property type="entry name" value="Medium-chain alcohol dehydrogenases, catalytic domain"/>
    <property type="match status" value="1"/>
</dbReference>
<dbReference type="Pfam" id="PF08240">
    <property type="entry name" value="ADH_N"/>
    <property type="match status" value="1"/>
</dbReference>
<gene>
    <name evidence="2" type="ORF">SCF082_LOCUS13643</name>
</gene>
<sequence>MAGKGTMRACSIKAYGAVDDNVSVVEDWPKPTLRAGKGEMLIRVCAVALAPGDCRVLSGKTSLVQGPKRFPYIGGGDVSGVVVQVDEGEKDFAVGDQVFSLFDGKPMGRLAEFALVKTKLSCKKPANISLLEASTLGSSAFAALRAAEKGVRKGDRVLILGATGGVGPFLVQLAKLKGASFVAASGLNTELLSSLPADRVIDYSKENWWEIEEIKDGKFDMVFDLAGGRTSWREAKKAKAVKSGWNGGRYYATVWDNPYMVIQHWYQVFNFPTPILLRFWYAKLNWAIPTYRYLLVPGSDNPRPVYERLNKIIEAGDLRVVLSPGAPFPFTTEGVREAYNLQKSRHPNGKVVIKVADDL</sequence>
<name>A0ABP0JSK3_9DINO</name>
<keyword evidence="3" id="KW-1185">Reference proteome</keyword>
<accession>A0ABP0JSK3</accession>
<dbReference type="InterPro" id="IPR013154">
    <property type="entry name" value="ADH-like_N"/>
</dbReference>
<evidence type="ECO:0000313" key="2">
    <source>
        <dbReference type="EMBL" id="CAK9017442.1"/>
    </source>
</evidence>
<evidence type="ECO:0000259" key="1">
    <source>
        <dbReference type="SMART" id="SM00829"/>
    </source>
</evidence>
<dbReference type="PANTHER" id="PTHR11695:SF648">
    <property type="entry name" value="ZINC-BINDING OXIDOREDUCTASE"/>
    <property type="match status" value="1"/>
</dbReference>
<organism evidence="2 3">
    <name type="scientific">Durusdinium trenchii</name>
    <dbReference type="NCBI Taxonomy" id="1381693"/>
    <lineage>
        <taxon>Eukaryota</taxon>
        <taxon>Sar</taxon>
        <taxon>Alveolata</taxon>
        <taxon>Dinophyceae</taxon>
        <taxon>Suessiales</taxon>
        <taxon>Symbiodiniaceae</taxon>
        <taxon>Durusdinium</taxon>
    </lineage>
</organism>
<comment type="caution">
    <text evidence="2">The sequence shown here is derived from an EMBL/GenBank/DDBJ whole genome shotgun (WGS) entry which is preliminary data.</text>
</comment>
<dbReference type="Proteomes" id="UP001642464">
    <property type="component" value="Unassembled WGS sequence"/>
</dbReference>
<dbReference type="SUPFAM" id="SSF51735">
    <property type="entry name" value="NAD(P)-binding Rossmann-fold domains"/>
    <property type="match status" value="1"/>
</dbReference>
<dbReference type="Gene3D" id="3.40.50.720">
    <property type="entry name" value="NAD(P)-binding Rossmann-like Domain"/>
    <property type="match status" value="1"/>
</dbReference>
<dbReference type="PANTHER" id="PTHR11695">
    <property type="entry name" value="ALCOHOL DEHYDROGENASE RELATED"/>
    <property type="match status" value="1"/>
</dbReference>
<dbReference type="InterPro" id="IPR020843">
    <property type="entry name" value="ER"/>
</dbReference>
<dbReference type="SMART" id="SM00829">
    <property type="entry name" value="PKS_ER"/>
    <property type="match status" value="1"/>
</dbReference>
<dbReference type="InterPro" id="IPR011032">
    <property type="entry name" value="GroES-like_sf"/>
</dbReference>
<feature type="domain" description="Enoyl reductase (ER)" evidence="1">
    <location>
        <begin position="16"/>
        <end position="353"/>
    </location>
</feature>
<dbReference type="CDD" id="cd08267">
    <property type="entry name" value="MDR1"/>
    <property type="match status" value="1"/>
</dbReference>
<protein>
    <submittedName>
        <fullName evidence="2">Chloroplastic (AtAOR)</fullName>
    </submittedName>
</protein>
<dbReference type="EMBL" id="CAXAMM010008471">
    <property type="protein sequence ID" value="CAK9017442.1"/>
    <property type="molecule type" value="Genomic_DNA"/>
</dbReference>
<dbReference type="InterPro" id="IPR036291">
    <property type="entry name" value="NAD(P)-bd_dom_sf"/>
</dbReference>